<reference evidence="1 2" key="1">
    <citation type="submission" date="2011-08" db="EMBL/GenBank/DDBJ databases">
        <authorList>
            <person name="Kim I.-G."/>
            <person name="Rhim S.-L."/>
        </authorList>
    </citation>
    <scope>NUCLEOTIDE SEQUENCE [LARGE SCALE GENOMIC DNA]</scope>
</reference>
<proteinExistence type="predicted"/>
<dbReference type="EMBL" id="JN585957">
    <property type="protein sequence ID" value="AEY69609.1"/>
    <property type="molecule type" value="Genomic_DNA"/>
</dbReference>
<evidence type="ECO:0000313" key="1">
    <source>
        <dbReference type="EMBL" id="AEY69609.1"/>
    </source>
</evidence>
<dbReference type="KEGG" id="vg:11605329"/>
<evidence type="ECO:0000313" key="2">
    <source>
        <dbReference type="Proteomes" id="UP000007323"/>
    </source>
</evidence>
<organism evidence="1 2">
    <name type="scientific">Erwinia phage PEp14</name>
    <dbReference type="NCBI Taxonomy" id="1131315"/>
    <lineage>
        <taxon>Viruses</taxon>
        <taxon>Duplodnaviria</taxon>
        <taxon>Heunggongvirae</taxon>
        <taxon>Uroviricota</taxon>
        <taxon>Caudoviricetes</taxon>
        <taxon>Pavtokvirus</taxon>
        <taxon>Pavtokvirus PEp14</taxon>
    </lineage>
</organism>
<dbReference type="GeneID" id="11605329"/>
<gene>
    <name evidence="1" type="ORF">PEp14_00020</name>
</gene>
<dbReference type="OrthoDB" id="7313at10239"/>
<dbReference type="Proteomes" id="UP000007323">
    <property type="component" value="Segment"/>
</dbReference>
<name>H2DE50_9CAUD</name>
<dbReference type="RefSeq" id="YP_005098424.1">
    <property type="nucleotide sequence ID" value="NC_016767.1"/>
</dbReference>
<accession>H2DE50</accession>
<sequence length="121" mass="12691">MSVLLKNNARTTLATAISSVDTLIRVRVGHGDMFPTPTKPEEWFPVTIEDESGNIEVCRASLRNGDAISVQRGAEGSQARAFIAGAAVELRLTAGALADLKGMGGAGKLLLNITDAKLEGQ</sequence>
<protein>
    <submittedName>
        <fullName evidence="1">Putative tail fiber protein</fullName>
    </submittedName>
</protein>
<keyword evidence="2" id="KW-1185">Reference proteome</keyword>